<dbReference type="Gene3D" id="3.30.559.30">
    <property type="entry name" value="Nonribosomal peptide synthetase, condensation domain"/>
    <property type="match status" value="1"/>
</dbReference>
<dbReference type="Pfam" id="PF00501">
    <property type="entry name" value="AMP-binding"/>
    <property type="match status" value="1"/>
</dbReference>
<comment type="caution">
    <text evidence="5">The sequence shown here is derived from an EMBL/GenBank/DDBJ whole genome shotgun (WGS) entry which is preliminary data.</text>
</comment>
<dbReference type="InterPro" id="IPR041464">
    <property type="entry name" value="TubC_N"/>
</dbReference>
<dbReference type="Pfam" id="PF00668">
    <property type="entry name" value="Condensation"/>
    <property type="match status" value="2"/>
</dbReference>
<protein>
    <submittedName>
        <fullName evidence="5">AMP-binding protein</fullName>
    </submittedName>
</protein>
<dbReference type="RefSeq" id="WP_172115201.1">
    <property type="nucleotide sequence ID" value="NZ_JABFDN010000024.1"/>
</dbReference>
<dbReference type="EMBL" id="JABFDN010000024">
    <property type="protein sequence ID" value="NPU69805.1"/>
    <property type="molecule type" value="Genomic_DNA"/>
</dbReference>
<feature type="domain" description="Condensation" evidence="3">
    <location>
        <begin position="246"/>
        <end position="424"/>
    </location>
</feature>
<feature type="domain" description="AMP-dependent synthetase/ligase" evidence="2">
    <location>
        <begin position="528"/>
        <end position="770"/>
    </location>
</feature>
<dbReference type="Gene3D" id="1.10.10.1830">
    <property type="entry name" value="Non-ribosomal peptide synthase, adenylation domain"/>
    <property type="match status" value="1"/>
</dbReference>
<dbReference type="Proteomes" id="UP000886476">
    <property type="component" value="Unassembled WGS sequence"/>
</dbReference>
<dbReference type="Gene3D" id="3.40.50.980">
    <property type="match status" value="2"/>
</dbReference>
<dbReference type="PANTHER" id="PTHR45527:SF1">
    <property type="entry name" value="FATTY ACID SYNTHASE"/>
    <property type="match status" value="1"/>
</dbReference>
<proteinExistence type="predicted"/>
<name>A0ABX2CQ31_9BRAD</name>
<evidence type="ECO:0000259" key="3">
    <source>
        <dbReference type="Pfam" id="PF00668"/>
    </source>
</evidence>
<evidence type="ECO:0000313" key="6">
    <source>
        <dbReference type="Proteomes" id="UP000886476"/>
    </source>
</evidence>
<dbReference type="InterPro" id="IPR000873">
    <property type="entry name" value="AMP-dep_synth/lig_dom"/>
</dbReference>
<gene>
    <name evidence="5" type="ORF">HL667_32775</name>
</gene>
<dbReference type="InterPro" id="IPR020845">
    <property type="entry name" value="AMP-binding_CS"/>
</dbReference>
<dbReference type="PANTHER" id="PTHR45527">
    <property type="entry name" value="NONRIBOSOMAL PEPTIDE SYNTHETASE"/>
    <property type="match status" value="1"/>
</dbReference>
<feature type="domain" description="TubC N-terminal docking" evidence="4">
    <location>
        <begin position="5"/>
        <end position="53"/>
    </location>
</feature>
<dbReference type="PROSITE" id="PS00455">
    <property type="entry name" value="AMP_BINDING"/>
    <property type="match status" value="1"/>
</dbReference>
<feature type="non-terminal residue" evidence="5">
    <location>
        <position position="771"/>
    </location>
</feature>
<evidence type="ECO:0000259" key="2">
    <source>
        <dbReference type="Pfam" id="PF00501"/>
    </source>
</evidence>
<sequence length="771" mass="81733">MTAASLLATLKSRGIALFLDGDQLRFRAAPGALTAELRDAIAADRSGIIAHLRDVSRLSSAEKRLWFAKRLAPDEAPYNVSAAYRLSGRLDASALEAAFSDVVAGHDALRTGFREINGEPERFIAAPSPFRITQLDRSQIAPGEQDIVARDLASRLSQRPIALDQPPLLSATLVRFADDDHLLIHLIHHIVTDGWSHALFCRDLAAAYRARLAGQPWRSAARKAQSGPSATIALGRRPPALPDTPPAPVPHDAVRPQGRPHDGHTLATRLPAGLHARVRAVARQRRTSIATVLLAVQTLLVARLSASSTSIVAVPAAGRRDPELGEQIGFHVDTLLVTASCGSSMRFTELLSEVHDGLAAALDAAGDESSTDPSHSALLAEPALTSFAYQATPDTPLRLDNVDVRIIGFERGTTRFDLELHVWPLAGHATSALLEPAPDSELALIGADAGEPGGLRLMLTARSDSFTRDGAARWLRRYVHLLDACIAEPDSLVADLPLDSPSDLRTQQHVLERPRALPGGDTGLAARFEAVAAAHGQRIAIESIDGCTLSHAALEAASRVLGERLVAAGVQNGDIVGVVAERSVEAVVMLLAVIRAGGAYLPLDPALPEARLALMLRQAGVRHVVTTSPMCNVLMRIDGALRIVVANEVGEHARAALPAPQLIGADSPAYVNFTSGSTGTPKAILVPQGAVANLVLDTDYAALTADDRIAQAAPLSFDAATFEIWGALLNGSCVVMVDKQTLLDPDALARDLQARAVSVMFLTTALFNQVA</sequence>
<dbReference type="InterPro" id="IPR023213">
    <property type="entry name" value="CAT-like_dom_sf"/>
</dbReference>
<organism evidence="5 6">
    <name type="scientific">Bradyrhizobium aeschynomenes</name>
    <dbReference type="NCBI Taxonomy" id="2734909"/>
    <lineage>
        <taxon>Bacteria</taxon>
        <taxon>Pseudomonadati</taxon>
        <taxon>Pseudomonadota</taxon>
        <taxon>Alphaproteobacteria</taxon>
        <taxon>Hyphomicrobiales</taxon>
        <taxon>Nitrobacteraceae</taxon>
        <taxon>Bradyrhizobium</taxon>
    </lineage>
</organism>
<dbReference type="Gene3D" id="3.30.559.10">
    <property type="entry name" value="Chloramphenicol acetyltransferase-like domain"/>
    <property type="match status" value="1"/>
</dbReference>
<keyword evidence="6" id="KW-1185">Reference proteome</keyword>
<evidence type="ECO:0000256" key="1">
    <source>
        <dbReference type="SAM" id="MobiDB-lite"/>
    </source>
</evidence>
<evidence type="ECO:0000313" key="5">
    <source>
        <dbReference type="EMBL" id="NPU69805.1"/>
    </source>
</evidence>
<reference evidence="5" key="1">
    <citation type="submission" date="2020-05" db="EMBL/GenBank/DDBJ databases">
        <title>Nod-independent and nitrogen-fixing Bradyrhizobium aeschynomene sp. nov. isolated from nodules of Aeschynomene indica.</title>
        <authorList>
            <person name="Zhang Z."/>
        </authorList>
    </citation>
    <scope>NUCLEOTIDE SEQUENCE</scope>
    <source>
        <strain evidence="5">83012</strain>
    </source>
</reference>
<accession>A0ABX2CQ31</accession>
<feature type="compositionally biased region" description="Pro residues" evidence="1">
    <location>
        <begin position="239"/>
        <end position="249"/>
    </location>
</feature>
<feature type="domain" description="Condensation" evidence="3">
    <location>
        <begin position="54"/>
        <end position="218"/>
    </location>
</feature>
<dbReference type="SUPFAM" id="SSF56801">
    <property type="entry name" value="Acetyl-CoA synthetase-like"/>
    <property type="match status" value="1"/>
</dbReference>
<feature type="region of interest" description="Disordered" evidence="1">
    <location>
        <begin position="219"/>
        <end position="266"/>
    </location>
</feature>
<dbReference type="Pfam" id="PF18563">
    <property type="entry name" value="TubC_N"/>
    <property type="match status" value="1"/>
</dbReference>
<dbReference type="InterPro" id="IPR044894">
    <property type="entry name" value="TubC_N_sf"/>
</dbReference>
<dbReference type="SUPFAM" id="SSF52777">
    <property type="entry name" value="CoA-dependent acyltransferases"/>
    <property type="match status" value="2"/>
</dbReference>
<dbReference type="InterPro" id="IPR001242">
    <property type="entry name" value="Condensation_dom"/>
</dbReference>
<evidence type="ECO:0000259" key="4">
    <source>
        <dbReference type="Pfam" id="PF18563"/>
    </source>
</evidence>